<dbReference type="Proteomes" id="UP000192739">
    <property type="component" value="Unassembled WGS sequence"/>
</dbReference>
<organism evidence="7 8">
    <name type="scientific">Mycobacterium intermedium</name>
    <dbReference type="NCBI Taxonomy" id="28445"/>
    <lineage>
        <taxon>Bacteria</taxon>
        <taxon>Bacillati</taxon>
        <taxon>Actinomycetota</taxon>
        <taxon>Actinomycetes</taxon>
        <taxon>Mycobacteriales</taxon>
        <taxon>Mycobacteriaceae</taxon>
        <taxon>Mycobacterium</taxon>
        <taxon>Mycobacterium simiae complex</taxon>
    </lineage>
</organism>
<evidence type="ECO:0000256" key="2">
    <source>
        <dbReference type="SAM" id="Coils"/>
    </source>
</evidence>
<dbReference type="InterPro" id="IPR022171">
    <property type="entry name" value="PPE_C"/>
</dbReference>
<feature type="region of interest" description="Disordered" evidence="3">
    <location>
        <begin position="414"/>
        <end position="437"/>
    </location>
</feature>
<dbReference type="OrthoDB" id="4760887at2"/>
<dbReference type="InterPro" id="IPR018649">
    <property type="entry name" value="SHOCT"/>
</dbReference>
<feature type="domain" description="SHOCT" evidence="5">
    <location>
        <begin position="445"/>
        <end position="472"/>
    </location>
</feature>
<feature type="compositionally biased region" description="Low complexity" evidence="3">
    <location>
        <begin position="414"/>
        <end position="423"/>
    </location>
</feature>
<dbReference type="Pfam" id="PF09851">
    <property type="entry name" value="SHOCT"/>
    <property type="match status" value="1"/>
</dbReference>
<dbReference type="EMBL" id="MVHT01000002">
    <property type="protein sequence ID" value="ORB10417.1"/>
    <property type="molecule type" value="Genomic_DNA"/>
</dbReference>
<dbReference type="AlphaFoldDB" id="A0A1E3S4R7"/>
<protein>
    <recommendedName>
        <fullName evidence="9">PPE family protein</fullName>
    </recommendedName>
</protein>
<evidence type="ECO:0008006" key="9">
    <source>
        <dbReference type="Google" id="ProtNLM"/>
    </source>
</evidence>
<evidence type="ECO:0000259" key="5">
    <source>
        <dbReference type="Pfam" id="PF09851"/>
    </source>
</evidence>
<gene>
    <name evidence="7" type="ORF">BST27_00710</name>
</gene>
<comment type="caution">
    <text evidence="7">The sequence shown here is derived from an EMBL/GenBank/DDBJ whole genome shotgun (WGS) entry which is preliminary data.</text>
</comment>
<reference evidence="7 8" key="1">
    <citation type="submission" date="2017-02" db="EMBL/GenBank/DDBJ databases">
        <title>The new phylogeny of genus Mycobacterium.</title>
        <authorList>
            <person name="Tortoli E."/>
            <person name="Trovato A."/>
            <person name="Cirillo D.M."/>
        </authorList>
    </citation>
    <scope>NUCLEOTIDE SEQUENCE [LARGE SCALE GENOMIC DNA]</scope>
    <source>
        <strain evidence="7 8">DSM 44049</strain>
    </source>
</reference>
<keyword evidence="8" id="KW-1185">Reference proteome</keyword>
<dbReference type="Pfam" id="PF00823">
    <property type="entry name" value="PPE"/>
    <property type="match status" value="1"/>
</dbReference>
<dbReference type="GO" id="GO:0052572">
    <property type="term" value="P:response to host immune response"/>
    <property type="evidence" value="ECO:0007669"/>
    <property type="project" value="TreeGrafter"/>
</dbReference>
<sequence length="474" mass="46803">MDFGGYPPEVNSARMYAGAGAGPMLAAAEAWAALAAGLQSAASSYQSAVAALTAGPWLGPSAASMSAAAASYAAWLRETAAQAEETAAQAKAAAAAYQTAFAATVPPPVVAANRIQLQTLIATNVFGINTQAIAATEAQYAEMWAQDAAAMYGYAASSAAATALTPFNQPPVTTDPGGLAEQQAATGEAGIGGVAQSTVQQAFAAVPNALQSAAAAPAATAPLDELELLGLLADLATLTFGVTAGIAALGVGIPSNVVGLTAFPIAIYGTLVGLHTDEILSGWNGEEPFPGTGSVPVKPFPAPLLNLPPGTLPPSRPLANMGEANTVGALSVPPTWTIATPAVRPVSYTLPALSEAAVKATAAPAAGASSGTLSQMALAGMAGGAMSGFLGTGVGRGGGKANKADAAARARTAAAAGGNAVAGKDGEAPSDKPDKPRAVVTGVAAELREFAKLRDEGILTDEEYAEQKNRLLGR</sequence>
<feature type="coiled-coil region" evidence="2">
    <location>
        <begin position="73"/>
        <end position="100"/>
    </location>
</feature>
<evidence type="ECO:0000313" key="7">
    <source>
        <dbReference type="EMBL" id="ORB10417.1"/>
    </source>
</evidence>
<feature type="domain" description="PPE" evidence="4">
    <location>
        <begin position="2"/>
        <end position="165"/>
    </location>
</feature>
<evidence type="ECO:0000259" key="6">
    <source>
        <dbReference type="Pfam" id="PF12484"/>
    </source>
</evidence>
<evidence type="ECO:0000259" key="4">
    <source>
        <dbReference type="Pfam" id="PF00823"/>
    </source>
</evidence>
<evidence type="ECO:0000256" key="1">
    <source>
        <dbReference type="ARBA" id="ARBA00010652"/>
    </source>
</evidence>
<dbReference type="PANTHER" id="PTHR46766:SF1">
    <property type="entry name" value="GLUTAMINE-RICH PROTEIN 2"/>
    <property type="match status" value="1"/>
</dbReference>
<dbReference type="PANTHER" id="PTHR46766">
    <property type="entry name" value="GLUTAMINE-RICH PROTEIN 2"/>
    <property type="match status" value="1"/>
</dbReference>
<dbReference type="Pfam" id="PF12484">
    <property type="entry name" value="PPE-SVP"/>
    <property type="match status" value="1"/>
</dbReference>
<dbReference type="InterPro" id="IPR038332">
    <property type="entry name" value="PPE_sf"/>
</dbReference>
<dbReference type="InterPro" id="IPR000030">
    <property type="entry name" value="PPE_dom"/>
</dbReference>
<accession>A0A1E3S4R7</accession>
<feature type="compositionally biased region" description="Basic and acidic residues" evidence="3">
    <location>
        <begin position="424"/>
        <end position="437"/>
    </location>
</feature>
<name>A0A1E3S4R7_MYCIE</name>
<comment type="similarity">
    <text evidence="1">Belongs to the mycobacterial PPE family.</text>
</comment>
<proteinExistence type="inferred from homology"/>
<keyword evidence="2" id="KW-0175">Coiled coil</keyword>
<dbReference type="RefSeq" id="WP_069422354.1">
    <property type="nucleotide sequence ID" value="NZ_CBCRZH010000105.1"/>
</dbReference>
<dbReference type="FunFam" id="1.20.1260.20:FF:000001">
    <property type="entry name" value="PPE family protein PPE41"/>
    <property type="match status" value="1"/>
</dbReference>
<evidence type="ECO:0000256" key="3">
    <source>
        <dbReference type="SAM" id="MobiDB-lite"/>
    </source>
</evidence>
<evidence type="ECO:0000313" key="8">
    <source>
        <dbReference type="Proteomes" id="UP000192739"/>
    </source>
</evidence>
<dbReference type="SUPFAM" id="SSF140459">
    <property type="entry name" value="PE/PPE dimer-like"/>
    <property type="match status" value="1"/>
</dbReference>
<dbReference type="Gene3D" id="1.20.1260.20">
    <property type="entry name" value="PPE superfamily"/>
    <property type="match status" value="1"/>
</dbReference>
<feature type="domain" description="PPE family C-terminal" evidence="6">
    <location>
        <begin position="319"/>
        <end position="393"/>
    </location>
</feature>